<dbReference type="EMBL" id="BAABJJ010000007">
    <property type="protein sequence ID" value="GAA4935097.1"/>
    <property type="molecule type" value="Genomic_DNA"/>
</dbReference>
<sequence length="62" mass="7715">MFYANLYKDMQKAFPFFSSRDVRNIQSAVSLRFTDFDLEEDWFKNPEVYFKQDYQTKFNMFQ</sequence>
<protein>
    <submittedName>
        <fullName evidence="1">Uncharacterized protein</fullName>
    </submittedName>
</protein>
<evidence type="ECO:0000313" key="1">
    <source>
        <dbReference type="EMBL" id="GAA4935097.1"/>
    </source>
</evidence>
<organism evidence="1 2">
    <name type="scientific">Algibacter agarivorans</name>
    <dbReference type="NCBI Taxonomy" id="1109741"/>
    <lineage>
        <taxon>Bacteria</taxon>
        <taxon>Pseudomonadati</taxon>
        <taxon>Bacteroidota</taxon>
        <taxon>Flavobacteriia</taxon>
        <taxon>Flavobacteriales</taxon>
        <taxon>Flavobacteriaceae</taxon>
        <taxon>Algibacter</taxon>
    </lineage>
</organism>
<reference evidence="2" key="1">
    <citation type="journal article" date="2019" name="Int. J. Syst. Evol. Microbiol.">
        <title>The Global Catalogue of Microorganisms (GCM) 10K type strain sequencing project: providing services to taxonomists for standard genome sequencing and annotation.</title>
        <authorList>
            <consortium name="The Broad Institute Genomics Platform"/>
            <consortium name="The Broad Institute Genome Sequencing Center for Infectious Disease"/>
            <person name="Wu L."/>
            <person name="Ma J."/>
        </authorList>
    </citation>
    <scope>NUCLEOTIDE SEQUENCE [LARGE SCALE GENOMIC DNA]</scope>
    <source>
        <strain evidence="2">JCM 18285</strain>
    </source>
</reference>
<keyword evidence="2" id="KW-1185">Reference proteome</keyword>
<gene>
    <name evidence="1" type="ORF">GCM10023314_04280</name>
</gene>
<comment type="caution">
    <text evidence="1">The sequence shown here is derived from an EMBL/GenBank/DDBJ whole genome shotgun (WGS) entry which is preliminary data.</text>
</comment>
<evidence type="ECO:0000313" key="2">
    <source>
        <dbReference type="Proteomes" id="UP001501302"/>
    </source>
</evidence>
<dbReference type="Proteomes" id="UP001501302">
    <property type="component" value="Unassembled WGS sequence"/>
</dbReference>
<proteinExistence type="predicted"/>
<name>A0ABP9GBW6_9FLAO</name>
<accession>A0ABP9GBW6</accession>